<reference evidence="2" key="2">
    <citation type="submission" date="2023-02" db="EMBL/GenBank/DDBJ databases">
        <authorList>
            <consortium name="DOE Joint Genome Institute"/>
            <person name="Mondo S.J."/>
            <person name="Chang Y."/>
            <person name="Wang Y."/>
            <person name="Ahrendt S."/>
            <person name="Andreopoulos W."/>
            <person name="Barry K."/>
            <person name="Beard J."/>
            <person name="Benny G.L."/>
            <person name="Blankenship S."/>
            <person name="Bonito G."/>
            <person name="Cuomo C."/>
            <person name="Desiro A."/>
            <person name="Gervers K.A."/>
            <person name="Hundley H."/>
            <person name="Kuo A."/>
            <person name="LaButti K."/>
            <person name="Lang B.F."/>
            <person name="Lipzen A."/>
            <person name="O'Donnell K."/>
            <person name="Pangilinan J."/>
            <person name="Reynolds N."/>
            <person name="Sandor L."/>
            <person name="Smith M.W."/>
            <person name="Tsang A."/>
            <person name="Grigoriev I.V."/>
            <person name="Stajich J.E."/>
            <person name="Spatafora J.W."/>
        </authorList>
    </citation>
    <scope>NUCLEOTIDE SEQUENCE</scope>
    <source>
        <strain evidence="2">RSA 2281</strain>
    </source>
</reference>
<gene>
    <name evidence="2" type="ORF">BDA99DRAFT_558437</name>
</gene>
<dbReference type="AlphaFoldDB" id="A0AAD5KE56"/>
<keyword evidence="3" id="KW-1185">Reference proteome</keyword>
<reference evidence="2" key="1">
    <citation type="journal article" date="2022" name="IScience">
        <title>Evolution of zygomycete secretomes and the origins of terrestrial fungal ecologies.</title>
        <authorList>
            <person name="Chang Y."/>
            <person name="Wang Y."/>
            <person name="Mondo S."/>
            <person name="Ahrendt S."/>
            <person name="Andreopoulos W."/>
            <person name="Barry K."/>
            <person name="Beard J."/>
            <person name="Benny G.L."/>
            <person name="Blankenship S."/>
            <person name="Bonito G."/>
            <person name="Cuomo C."/>
            <person name="Desiro A."/>
            <person name="Gervers K.A."/>
            <person name="Hundley H."/>
            <person name="Kuo A."/>
            <person name="LaButti K."/>
            <person name="Lang B.F."/>
            <person name="Lipzen A."/>
            <person name="O'Donnell K."/>
            <person name="Pangilinan J."/>
            <person name="Reynolds N."/>
            <person name="Sandor L."/>
            <person name="Smith M.E."/>
            <person name="Tsang A."/>
            <person name="Grigoriev I.V."/>
            <person name="Stajich J.E."/>
            <person name="Spatafora J.W."/>
        </authorList>
    </citation>
    <scope>NUCLEOTIDE SEQUENCE</scope>
    <source>
        <strain evidence="2">RSA 2281</strain>
    </source>
</reference>
<feature type="compositionally biased region" description="Polar residues" evidence="1">
    <location>
        <begin position="15"/>
        <end position="25"/>
    </location>
</feature>
<proteinExistence type="predicted"/>
<accession>A0AAD5KE56</accession>
<dbReference type="InterPro" id="IPR015943">
    <property type="entry name" value="WD40/YVTN_repeat-like_dom_sf"/>
</dbReference>
<evidence type="ECO:0000313" key="3">
    <source>
        <dbReference type="Proteomes" id="UP001209540"/>
    </source>
</evidence>
<dbReference type="Gene3D" id="2.130.10.10">
    <property type="entry name" value="YVTN repeat-like/Quinoprotein amine dehydrogenase"/>
    <property type="match status" value="1"/>
</dbReference>
<dbReference type="InterPro" id="IPR011047">
    <property type="entry name" value="Quinoprotein_ADH-like_sf"/>
</dbReference>
<dbReference type="SUPFAM" id="SSF50998">
    <property type="entry name" value="Quinoprotein alcohol dehydrogenase-like"/>
    <property type="match status" value="1"/>
</dbReference>
<sequence>MISSNYRDSKREQDTLSNTKVNCNQSLSPSSDSGISIIHHSSINPLITRNGILICATYGRIYAIHKKSGENLWMAEYPTNTFYGSTASVFITDQDSVLVATNSKASCLDLFNSTIKWGSDVYDISVICTPSRVLILQNTLDEALPNCHNDNEDNGKRIPILVITRTHGKCIGYNVETGQGCGKELYRLDASTGKLRWEAKLSPIRAPKKQA</sequence>
<feature type="region of interest" description="Disordered" evidence="1">
    <location>
        <begin position="1"/>
        <end position="32"/>
    </location>
</feature>
<evidence type="ECO:0000256" key="1">
    <source>
        <dbReference type="SAM" id="MobiDB-lite"/>
    </source>
</evidence>
<evidence type="ECO:0000313" key="2">
    <source>
        <dbReference type="EMBL" id="KAI9268273.1"/>
    </source>
</evidence>
<organism evidence="2 3">
    <name type="scientific">Phascolomyces articulosus</name>
    <dbReference type="NCBI Taxonomy" id="60185"/>
    <lineage>
        <taxon>Eukaryota</taxon>
        <taxon>Fungi</taxon>
        <taxon>Fungi incertae sedis</taxon>
        <taxon>Mucoromycota</taxon>
        <taxon>Mucoromycotina</taxon>
        <taxon>Mucoromycetes</taxon>
        <taxon>Mucorales</taxon>
        <taxon>Lichtheimiaceae</taxon>
        <taxon>Phascolomyces</taxon>
    </lineage>
</organism>
<protein>
    <submittedName>
        <fullName evidence="2">Uncharacterized protein</fullName>
    </submittedName>
</protein>
<name>A0AAD5KE56_9FUNG</name>
<dbReference type="EMBL" id="JAIXMP010000009">
    <property type="protein sequence ID" value="KAI9268273.1"/>
    <property type="molecule type" value="Genomic_DNA"/>
</dbReference>
<comment type="caution">
    <text evidence="2">The sequence shown here is derived from an EMBL/GenBank/DDBJ whole genome shotgun (WGS) entry which is preliminary data.</text>
</comment>
<dbReference type="Proteomes" id="UP001209540">
    <property type="component" value="Unassembled WGS sequence"/>
</dbReference>